<dbReference type="GO" id="GO:1990573">
    <property type="term" value="P:potassium ion import across plasma membrane"/>
    <property type="evidence" value="ECO:0007669"/>
    <property type="project" value="TreeGrafter"/>
</dbReference>
<comment type="subcellular location">
    <subcellularLocation>
        <location evidence="1">Cell membrane</location>
        <topology evidence="1">Multi-pass membrane protein</topology>
    </subcellularLocation>
</comment>
<evidence type="ECO:0000256" key="11">
    <source>
        <dbReference type="SAM" id="Phobius"/>
    </source>
</evidence>
<keyword evidence="14" id="KW-1185">Reference proteome</keyword>
<proteinExistence type="inferred from homology"/>
<dbReference type="GeneID" id="7842420"/>
<evidence type="ECO:0000256" key="2">
    <source>
        <dbReference type="ARBA" id="ARBA00022475"/>
    </source>
</evidence>
<dbReference type="Gene3D" id="1.20.1110.10">
    <property type="entry name" value="Calcium-transporting ATPase, transmembrane domain"/>
    <property type="match status" value="2"/>
</dbReference>
<dbReference type="Gene3D" id="2.70.150.10">
    <property type="entry name" value="Calcium-transporting ATPase, cytoplasmic transduction domain A"/>
    <property type="match status" value="1"/>
</dbReference>
<keyword evidence="8" id="KW-0406">Ion transport</keyword>
<evidence type="ECO:0000256" key="6">
    <source>
        <dbReference type="ARBA" id="ARBA00022967"/>
    </source>
</evidence>
<feature type="transmembrane region" description="Helical" evidence="11">
    <location>
        <begin position="1153"/>
        <end position="1173"/>
    </location>
</feature>
<feature type="transmembrane region" description="Helical" evidence="11">
    <location>
        <begin position="183"/>
        <end position="203"/>
    </location>
</feature>
<evidence type="ECO:0000313" key="13">
    <source>
        <dbReference type="EMBL" id="EAR87207.2"/>
    </source>
</evidence>
<evidence type="ECO:0000256" key="9">
    <source>
        <dbReference type="ARBA" id="ARBA00023136"/>
    </source>
</evidence>
<dbReference type="SFLD" id="SFLDG00002">
    <property type="entry name" value="C1.7:_P-type_atpase_like"/>
    <property type="match status" value="1"/>
</dbReference>
<evidence type="ECO:0000256" key="3">
    <source>
        <dbReference type="ARBA" id="ARBA00022692"/>
    </source>
</evidence>
<evidence type="ECO:0000313" key="14">
    <source>
        <dbReference type="Proteomes" id="UP000009168"/>
    </source>
</evidence>
<dbReference type="HOGENOM" id="CLU_002360_4_1_1"/>
<dbReference type="Pfam" id="PF13246">
    <property type="entry name" value="Cation_ATPase"/>
    <property type="match status" value="1"/>
</dbReference>
<dbReference type="STRING" id="312017.Q22PA2"/>
<dbReference type="InterPro" id="IPR044492">
    <property type="entry name" value="P_typ_ATPase_HD_dom"/>
</dbReference>
<reference evidence="14" key="1">
    <citation type="journal article" date="2006" name="PLoS Biol.">
        <title>Macronuclear genome sequence of the ciliate Tetrahymena thermophila, a model eukaryote.</title>
        <authorList>
            <person name="Eisen J.A."/>
            <person name="Coyne R.S."/>
            <person name="Wu M."/>
            <person name="Wu D."/>
            <person name="Thiagarajan M."/>
            <person name="Wortman J.R."/>
            <person name="Badger J.H."/>
            <person name="Ren Q."/>
            <person name="Amedeo P."/>
            <person name="Jones K.M."/>
            <person name="Tallon L.J."/>
            <person name="Delcher A.L."/>
            <person name="Salzberg S.L."/>
            <person name="Silva J.C."/>
            <person name="Haas B.J."/>
            <person name="Majoros W.H."/>
            <person name="Farzad M."/>
            <person name="Carlton J.M."/>
            <person name="Smith R.K. Jr."/>
            <person name="Garg J."/>
            <person name="Pearlman R.E."/>
            <person name="Karrer K.M."/>
            <person name="Sun L."/>
            <person name="Manning G."/>
            <person name="Elde N.C."/>
            <person name="Turkewitz A.P."/>
            <person name="Asai D.J."/>
            <person name="Wilkes D.E."/>
            <person name="Wang Y."/>
            <person name="Cai H."/>
            <person name="Collins K."/>
            <person name="Stewart B.A."/>
            <person name="Lee S.R."/>
            <person name="Wilamowska K."/>
            <person name="Weinberg Z."/>
            <person name="Ruzzo W.L."/>
            <person name="Wloga D."/>
            <person name="Gaertig J."/>
            <person name="Frankel J."/>
            <person name="Tsao C.-C."/>
            <person name="Gorovsky M.A."/>
            <person name="Keeling P.J."/>
            <person name="Waller R.F."/>
            <person name="Patron N.J."/>
            <person name="Cherry J.M."/>
            <person name="Stover N.A."/>
            <person name="Krieger C.J."/>
            <person name="del Toro C."/>
            <person name="Ryder H.F."/>
            <person name="Williamson S.C."/>
            <person name="Barbeau R.A."/>
            <person name="Hamilton E.P."/>
            <person name="Orias E."/>
        </authorList>
    </citation>
    <scope>NUCLEOTIDE SEQUENCE [LARGE SCALE GENOMIC DNA]</scope>
    <source>
        <strain evidence="14">SB210</strain>
    </source>
</reference>
<evidence type="ECO:0000259" key="12">
    <source>
        <dbReference type="SMART" id="SM00831"/>
    </source>
</evidence>
<dbReference type="FunFam" id="2.70.150.10:FF:000003">
    <property type="entry name" value="Sodium/potassium-transporting ATPase subunit alpha"/>
    <property type="match status" value="1"/>
</dbReference>
<dbReference type="InterPro" id="IPR036412">
    <property type="entry name" value="HAD-like_sf"/>
</dbReference>
<dbReference type="SMART" id="SM00831">
    <property type="entry name" value="Cation_ATPase_N"/>
    <property type="match status" value="1"/>
</dbReference>
<dbReference type="FunFam" id="3.40.1110.10:FF:000061">
    <property type="entry name" value="Potassium-transporting ATPase alpha chain 1"/>
    <property type="match status" value="1"/>
</dbReference>
<dbReference type="Pfam" id="PF00689">
    <property type="entry name" value="Cation_ATPase_C"/>
    <property type="match status" value="1"/>
</dbReference>
<protein>
    <submittedName>
        <fullName evidence="13">Na,H/K antiporter P-type ATPase, alpha subunit family protein</fullName>
    </submittedName>
</protein>
<name>Q22PA2_TETTS</name>
<dbReference type="InterPro" id="IPR023214">
    <property type="entry name" value="HAD_sf"/>
</dbReference>
<dbReference type="PANTHER" id="PTHR43294">
    <property type="entry name" value="SODIUM/POTASSIUM-TRANSPORTING ATPASE SUBUNIT ALPHA"/>
    <property type="match status" value="1"/>
</dbReference>
<dbReference type="GO" id="GO:0036376">
    <property type="term" value="P:sodium ion export across plasma membrane"/>
    <property type="evidence" value="ECO:0007669"/>
    <property type="project" value="TreeGrafter"/>
</dbReference>
<organism evidence="13 14">
    <name type="scientific">Tetrahymena thermophila (strain SB210)</name>
    <dbReference type="NCBI Taxonomy" id="312017"/>
    <lineage>
        <taxon>Eukaryota</taxon>
        <taxon>Sar</taxon>
        <taxon>Alveolata</taxon>
        <taxon>Ciliophora</taxon>
        <taxon>Intramacronucleata</taxon>
        <taxon>Oligohymenophorea</taxon>
        <taxon>Hymenostomatida</taxon>
        <taxon>Tetrahymenina</taxon>
        <taxon>Tetrahymenidae</taxon>
        <taxon>Tetrahymena</taxon>
    </lineage>
</organism>
<dbReference type="SUPFAM" id="SSF81653">
    <property type="entry name" value="Calcium ATPase, transduction domain A"/>
    <property type="match status" value="1"/>
</dbReference>
<dbReference type="InterPro" id="IPR059000">
    <property type="entry name" value="ATPase_P-type_domA"/>
</dbReference>
<dbReference type="InParanoid" id="Q22PA2"/>
<dbReference type="InterPro" id="IPR018303">
    <property type="entry name" value="ATPase_P-typ_P_site"/>
</dbReference>
<dbReference type="Gene3D" id="3.40.50.1000">
    <property type="entry name" value="HAD superfamily/HAD-like"/>
    <property type="match status" value="1"/>
</dbReference>
<dbReference type="GO" id="GO:0030007">
    <property type="term" value="P:intracellular potassium ion homeostasis"/>
    <property type="evidence" value="ECO:0007669"/>
    <property type="project" value="TreeGrafter"/>
</dbReference>
<keyword evidence="4" id="KW-0547">Nucleotide-binding</keyword>
<dbReference type="InterPro" id="IPR023298">
    <property type="entry name" value="ATPase_P-typ_TM_dom_sf"/>
</dbReference>
<feature type="transmembrane region" description="Helical" evidence="11">
    <location>
        <begin position="347"/>
        <end position="368"/>
    </location>
</feature>
<dbReference type="InterPro" id="IPR050510">
    <property type="entry name" value="Cation_transp_ATPase_P-type"/>
</dbReference>
<feature type="transmembrane region" description="Helical" evidence="11">
    <location>
        <begin position="926"/>
        <end position="951"/>
    </location>
</feature>
<dbReference type="PANTHER" id="PTHR43294:SF21">
    <property type="entry name" value="CATION TRANSPORTING ATPASE"/>
    <property type="match status" value="1"/>
</dbReference>
<dbReference type="GO" id="GO:0005886">
    <property type="term" value="C:plasma membrane"/>
    <property type="evidence" value="ECO:0007669"/>
    <property type="project" value="UniProtKB-SubCell"/>
</dbReference>
<evidence type="ECO:0000256" key="7">
    <source>
        <dbReference type="ARBA" id="ARBA00022989"/>
    </source>
</evidence>
<dbReference type="FunFam" id="3.40.50.1000:FF:000083">
    <property type="entry name" value="Sodium/potassium-transporting ATPase subunit alpha"/>
    <property type="match status" value="1"/>
</dbReference>
<dbReference type="GO" id="GO:0005524">
    <property type="term" value="F:ATP binding"/>
    <property type="evidence" value="ECO:0007669"/>
    <property type="project" value="UniProtKB-KW"/>
</dbReference>
<dbReference type="InterPro" id="IPR004014">
    <property type="entry name" value="ATPase_P-typ_cation-transptr_N"/>
</dbReference>
<dbReference type="FunFam" id="1.20.1110.10:FF:000095">
    <property type="entry name" value="Sodium/potassium-transporting ATPase subunit alpha-1"/>
    <property type="match status" value="1"/>
</dbReference>
<keyword evidence="9 11" id="KW-0472">Membrane</keyword>
<dbReference type="PROSITE" id="PS00154">
    <property type="entry name" value="ATPASE_E1_E2"/>
    <property type="match status" value="1"/>
</dbReference>
<evidence type="ECO:0000256" key="8">
    <source>
        <dbReference type="ARBA" id="ARBA00023065"/>
    </source>
</evidence>
<dbReference type="SFLD" id="SFLDS00003">
    <property type="entry name" value="Haloacid_Dehalogenase"/>
    <property type="match status" value="1"/>
</dbReference>
<dbReference type="SUPFAM" id="SSF56784">
    <property type="entry name" value="HAD-like"/>
    <property type="match status" value="1"/>
</dbReference>
<evidence type="ECO:0000256" key="10">
    <source>
        <dbReference type="ARBA" id="ARBA00038148"/>
    </source>
</evidence>
<dbReference type="GO" id="GO:0016887">
    <property type="term" value="F:ATP hydrolysis activity"/>
    <property type="evidence" value="ECO:0007669"/>
    <property type="project" value="InterPro"/>
</dbReference>
<keyword evidence="7 11" id="KW-1133">Transmembrane helix</keyword>
<keyword evidence="5" id="KW-0067">ATP-binding</keyword>
<dbReference type="PRINTS" id="PR00121">
    <property type="entry name" value="NAKATPASE"/>
</dbReference>
<keyword evidence="2" id="KW-1003">Cell membrane</keyword>
<dbReference type="GO" id="GO:1902600">
    <property type="term" value="P:proton transmembrane transport"/>
    <property type="evidence" value="ECO:0007669"/>
    <property type="project" value="TreeGrafter"/>
</dbReference>
<dbReference type="eggNOG" id="KOG0203">
    <property type="taxonomic scope" value="Eukaryota"/>
</dbReference>
<feature type="domain" description="Cation-transporting P-type ATPase N-terminal" evidence="12">
    <location>
        <begin position="102"/>
        <end position="176"/>
    </location>
</feature>
<sequence length="1190" mass="135255">MQKKQSQVIPTAFEELRQSICLTNSIIQYRKKLASILDSIKLESIGGHNNHLQHQPCCEQEINFNYDDDDEDLEAHQIQATKKQQPLVNKKDLIQNQMMQRDEHKVELKILVKRYGTDIQNGHKQQKAEQLNIQLGDNKLSEKPKEPLIFKFLRELITPFAILLWISSIVCFVAYKIKPQNSQNLYFGIILIFVVLITAFITFQQNKKSEAILDSFKSFLPQKCVVIRDGSETQINSQKLVLGDIVKIKAGEKIPADIRLIRVNEMKVDNSALTGESESQIRSTFCSHPESLLETSNVAFFGTLCKEGQGIGIVIQIGDKTTLGEIASMASAEKKTKTPLRIELDRLILFMVFVALSLGILFFLLSYFHAGYDAITSIVYGIGILVVNVPEGLICCITISLAITAKSLHRKNVLVKNLESVETLGSTSCICSDKTGTLTQNVMTVEHIWISGQEIKATNKKYVEDATLLNYYEKDIAFKELHLNAILSSEAKFDISQIEDKKNIDYFKCLVNGDATETGLIRFFQSIEDIQKTRDKYRIAENKEKNLTRMPFNSTEKFALTIVENVSPTSDYCIYVKGAPEKIWNFCSYIQNGNKEEIINDQWDINFERINKKFGKSSERVIGFAKLLLHREQYPLKNYNFQVQSPKTFNFPLRGYVFTGLISLIDPPKIRVPNAILECRSAGIKVIMVTGDQPSTAASIAKQVNIIPNFIETTEEMMNRLSITWEEAVEQCTAIVIHGDKIVQSISFEEQQGIEKFTSLREWIKKPYCVFARTTPAQKLQIVQACQKEGQIVAVTGDGVNDSPAIKQGNIGISMNLTGSDVTKDAADMILLDDDFASIVAGIEEGRKIFDNLKKTFVYLLCSNIPEILPFLAFIIFSIPLPLSNIYMLCICVGTDIYPAISLGYEEAEVDIMTRRPRQKNDHLVSLKLMTHSYGLMGIMSMSCGFIAYFISLNYFGFKTLELFGMATYSAYKPPAHLFTIDPKIAQFSQYQQYGVMYNSNVMLGSKTCDEDLYILKQNYKDFLWIIDWTQIQNGQYDLRKAFIECKNGKWQSKVGGWSDCNINSSYTYSDFVQNTACYSTDALKYAQSSFFCCIVIFQWSNIFACKARKSSFCTSPFNIKMIQGIFFETCLAAFLVLTPGVNTIFGGRPIEFWQFGVSGVPFSIMVLAWNEVRKYLIRKYRWFLKYSYW</sequence>
<keyword evidence="6" id="KW-1278">Translocase</keyword>
<accession>Q22PA2</accession>
<dbReference type="EMBL" id="GG662855">
    <property type="protein sequence ID" value="EAR87207.2"/>
    <property type="molecule type" value="Genomic_DNA"/>
</dbReference>
<dbReference type="PRINTS" id="PR00119">
    <property type="entry name" value="CATATPASE"/>
</dbReference>
<comment type="similarity">
    <text evidence="10">Belongs to the cation transport ATPase (P-type) (TC 3.A.3) family.</text>
</comment>
<dbReference type="SUPFAM" id="SSF81665">
    <property type="entry name" value="Calcium ATPase, transmembrane domain M"/>
    <property type="match status" value="1"/>
</dbReference>
<keyword evidence="3 11" id="KW-0812">Transmembrane</keyword>
<dbReference type="Pfam" id="PF00690">
    <property type="entry name" value="Cation_ATPase_N"/>
    <property type="match status" value="1"/>
</dbReference>
<dbReference type="Proteomes" id="UP000009168">
    <property type="component" value="Unassembled WGS sequence"/>
</dbReference>
<feature type="transmembrane region" description="Helical" evidence="11">
    <location>
        <begin position="156"/>
        <end position="177"/>
    </location>
</feature>
<keyword evidence="8" id="KW-0813">Transport</keyword>
<gene>
    <name evidence="13" type="ORF">TTHERM_00365390</name>
</gene>
<dbReference type="GO" id="GO:0005391">
    <property type="term" value="F:P-type sodium:potassium-exchanging transporter activity"/>
    <property type="evidence" value="ECO:0007669"/>
    <property type="project" value="TreeGrafter"/>
</dbReference>
<dbReference type="InterPro" id="IPR008250">
    <property type="entry name" value="ATPase_P-typ_transduc_dom_A_sf"/>
</dbReference>
<dbReference type="AlphaFoldDB" id="Q22PA2"/>
<dbReference type="SFLD" id="SFLDF00027">
    <property type="entry name" value="p-type_atpase"/>
    <property type="match status" value="1"/>
</dbReference>
<dbReference type="RefSeq" id="XP_001007452.2">
    <property type="nucleotide sequence ID" value="XM_001007452.2"/>
</dbReference>
<evidence type="ECO:0000256" key="1">
    <source>
        <dbReference type="ARBA" id="ARBA00004651"/>
    </source>
</evidence>
<evidence type="ECO:0000256" key="5">
    <source>
        <dbReference type="ARBA" id="ARBA00022840"/>
    </source>
</evidence>
<dbReference type="KEGG" id="tet:TTHERM_00365390"/>
<dbReference type="OrthoDB" id="116380at2759"/>
<dbReference type="NCBIfam" id="TIGR01494">
    <property type="entry name" value="ATPase_P-type"/>
    <property type="match status" value="2"/>
</dbReference>
<dbReference type="Gene3D" id="3.40.1110.10">
    <property type="entry name" value="Calcium-transporting ATPase, cytoplasmic domain N"/>
    <property type="match status" value="1"/>
</dbReference>
<dbReference type="Pfam" id="PF00122">
    <property type="entry name" value="E1-E2_ATPase"/>
    <property type="match status" value="1"/>
</dbReference>
<feature type="transmembrane region" description="Helical" evidence="11">
    <location>
        <begin position="374"/>
        <end position="403"/>
    </location>
</feature>
<dbReference type="InterPro" id="IPR006068">
    <property type="entry name" value="ATPase_P-typ_cation-transptr_C"/>
</dbReference>
<feature type="transmembrane region" description="Helical" evidence="11">
    <location>
        <begin position="857"/>
        <end position="880"/>
    </location>
</feature>
<dbReference type="GO" id="GO:0006883">
    <property type="term" value="P:intracellular sodium ion homeostasis"/>
    <property type="evidence" value="ECO:0007669"/>
    <property type="project" value="TreeGrafter"/>
</dbReference>
<evidence type="ECO:0000256" key="4">
    <source>
        <dbReference type="ARBA" id="ARBA00022741"/>
    </source>
</evidence>
<dbReference type="InterPro" id="IPR023299">
    <property type="entry name" value="ATPase_P-typ_cyto_dom_N"/>
</dbReference>
<dbReference type="SUPFAM" id="SSF81660">
    <property type="entry name" value="Metal cation-transporting ATPase, ATP-binding domain N"/>
    <property type="match status" value="1"/>
</dbReference>
<feature type="transmembrane region" description="Helical" evidence="11">
    <location>
        <begin position="1126"/>
        <end position="1147"/>
    </location>
</feature>
<dbReference type="InterPro" id="IPR001757">
    <property type="entry name" value="P_typ_ATPase"/>
</dbReference>